<dbReference type="PANTHER" id="PTHR37342">
    <property type="entry name" value="HYPOTHETICAL PROTEIN LOC689959"/>
    <property type="match status" value="1"/>
</dbReference>
<dbReference type="GO" id="GO:0070062">
    <property type="term" value="C:extracellular exosome"/>
    <property type="evidence" value="ECO:0007669"/>
    <property type="project" value="TreeGrafter"/>
</dbReference>
<accession>A0A401PAI8</accession>
<sequence>MAQRRSEAMGNVLRLCTGKNKSKKSKSKENSAVSETRTRSGKQRDGKRSQAKVHEDLHPYDEVAPDIPVYAVVSKQKPEDIHYAEVQVIQQRSRRTVKQVKARQKEIATEYATISFKPAVKYDGKNGTLV</sequence>
<proteinExistence type="predicted"/>
<dbReference type="PANTHER" id="PTHR37342:SF1">
    <property type="entry name" value="CHROMOSOME 11 OPEN READING FRAME 52"/>
    <property type="match status" value="1"/>
</dbReference>
<dbReference type="Pfam" id="PF15147">
    <property type="entry name" value="DUF4578"/>
    <property type="match status" value="1"/>
</dbReference>
<organism evidence="2 3">
    <name type="scientific">Scyliorhinus torazame</name>
    <name type="common">Cloudy catshark</name>
    <name type="synonym">Catulus torazame</name>
    <dbReference type="NCBI Taxonomy" id="75743"/>
    <lineage>
        <taxon>Eukaryota</taxon>
        <taxon>Metazoa</taxon>
        <taxon>Chordata</taxon>
        <taxon>Craniata</taxon>
        <taxon>Vertebrata</taxon>
        <taxon>Chondrichthyes</taxon>
        <taxon>Elasmobranchii</taxon>
        <taxon>Galeomorphii</taxon>
        <taxon>Galeoidea</taxon>
        <taxon>Carcharhiniformes</taxon>
        <taxon>Scyliorhinidae</taxon>
        <taxon>Scyliorhinus</taxon>
    </lineage>
</organism>
<evidence type="ECO:0000313" key="2">
    <source>
        <dbReference type="EMBL" id="GCB70102.1"/>
    </source>
</evidence>
<keyword evidence="3" id="KW-1185">Reference proteome</keyword>
<feature type="compositionally biased region" description="Basic and acidic residues" evidence="1">
    <location>
        <begin position="36"/>
        <end position="60"/>
    </location>
</feature>
<dbReference type="AlphaFoldDB" id="A0A401PAI8"/>
<comment type="caution">
    <text evidence="2">The sequence shown here is derived from an EMBL/GenBank/DDBJ whole genome shotgun (WGS) entry which is preliminary data.</text>
</comment>
<dbReference type="OrthoDB" id="8846498at2759"/>
<dbReference type="OMA" id="EYATINF"/>
<evidence type="ECO:0000313" key="3">
    <source>
        <dbReference type="Proteomes" id="UP000288216"/>
    </source>
</evidence>
<dbReference type="EMBL" id="BFAA01000258">
    <property type="protein sequence ID" value="GCB70102.1"/>
    <property type="molecule type" value="Genomic_DNA"/>
</dbReference>
<protein>
    <submittedName>
        <fullName evidence="2">Uncharacterized protein</fullName>
    </submittedName>
</protein>
<feature type="region of interest" description="Disordered" evidence="1">
    <location>
        <begin position="1"/>
        <end position="60"/>
    </location>
</feature>
<dbReference type="Proteomes" id="UP000288216">
    <property type="component" value="Unassembled WGS sequence"/>
</dbReference>
<gene>
    <name evidence="2" type="ORF">scyTo_0001201</name>
</gene>
<dbReference type="InterPro" id="IPR028106">
    <property type="entry name" value="DUF4578"/>
</dbReference>
<name>A0A401PAI8_SCYTO</name>
<evidence type="ECO:0000256" key="1">
    <source>
        <dbReference type="SAM" id="MobiDB-lite"/>
    </source>
</evidence>
<reference evidence="2 3" key="1">
    <citation type="journal article" date="2018" name="Nat. Ecol. Evol.">
        <title>Shark genomes provide insights into elasmobranch evolution and the origin of vertebrates.</title>
        <authorList>
            <person name="Hara Y"/>
            <person name="Yamaguchi K"/>
            <person name="Onimaru K"/>
            <person name="Kadota M"/>
            <person name="Koyanagi M"/>
            <person name="Keeley SD"/>
            <person name="Tatsumi K"/>
            <person name="Tanaka K"/>
            <person name="Motone F"/>
            <person name="Kageyama Y"/>
            <person name="Nozu R"/>
            <person name="Adachi N"/>
            <person name="Nishimura O"/>
            <person name="Nakagawa R"/>
            <person name="Tanegashima C"/>
            <person name="Kiyatake I"/>
            <person name="Matsumoto R"/>
            <person name="Murakumo K"/>
            <person name="Nishida K"/>
            <person name="Terakita A"/>
            <person name="Kuratani S"/>
            <person name="Sato K"/>
            <person name="Hyodo S Kuraku.S."/>
        </authorList>
    </citation>
    <scope>NUCLEOTIDE SEQUENCE [LARGE SCALE GENOMIC DNA]</scope>
</reference>